<dbReference type="PANTHER" id="PTHR43434">
    <property type="entry name" value="PHOSPHOGLYCOLATE PHOSPHATASE"/>
    <property type="match status" value="1"/>
</dbReference>
<sequence length="221" mass="24673">MIDTILFDLDGTIIDTNDLIINTFMHVLSNHFPQQSYTREQIIPHMGTTLEQQMQTFSGRQDVANLVADYRTFNNLHHDTMVREFPRVNEVINTLHERGITLGVVTTKIRPTTLRALDMFGLKKYMDVIVTVQDVEHPKPHPEPVLKAIGQLGADPTRTIMVGDSAADIQSAKAAGVKAAAVAWSLKGVEVLSQYHPDYILQDMTDLYGVLGWESVSSEKG</sequence>
<proteinExistence type="predicted"/>
<dbReference type="OrthoDB" id="9807630at2"/>
<reference evidence="1 2" key="1">
    <citation type="submission" date="2018-07" db="EMBL/GenBank/DDBJ databases">
        <title>Genomic Encyclopedia of Type Strains, Phase III (KMG-III): the genomes of soil and plant-associated and newly described type strains.</title>
        <authorList>
            <person name="Whitman W."/>
        </authorList>
    </citation>
    <scope>NUCLEOTIDE SEQUENCE [LARGE SCALE GENOMIC DNA]</scope>
    <source>
        <strain evidence="1 2">CECT 8333</strain>
    </source>
</reference>
<evidence type="ECO:0000313" key="1">
    <source>
        <dbReference type="EMBL" id="RCX18482.1"/>
    </source>
</evidence>
<dbReference type="SUPFAM" id="SSF56784">
    <property type="entry name" value="HAD-like"/>
    <property type="match status" value="1"/>
</dbReference>
<dbReference type="Gene3D" id="1.10.150.240">
    <property type="entry name" value="Putative phosphatase, domain 2"/>
    <property type="match status" value="1"/>
</dbReference>
<dbReference type="PRINTS" id="PR00413">
    <property type="entry name" value="HADHALOGNASE"/>
</dbReference>
<dbReference type="NCBIfam" id="NF009804">
    <property type="entry name" value="PRK13288.1"/>
    <property type="match status" value="1"/>
</dbReference>
<dbReference type="InterPro" id="IPR050155">
    <property type="entry name" value="HAD-like_hydrolase_sf"/>
</dbReference>
<dbReference type="GO" id="GO:0005829">
    <property type="term" value="C:cytosol"/>
    <property type="evidence" value="ECO:0007669"/>
    <property type="project" value="TreeGrafter"/>
</dbReference>
<dbReference type="SFLD" id="SFLDG01135">
    <property type="entry name" value="C1.5.6:_HAD__Beta-PGM__Phospha"/>
    <property type="match status" value="1"/>
</dbReference>
<dbReference type="InterPro" id="IPR036412">
    <property type="entry name" value="HAD-like_sf"/>
</dbReference>
<evidence type="ECO:0000313" key="2">
    <source>
        <dbReference type="Proteomes" id="UP000253090"/>
    </source>
</evidence>
<dbReference type="EMBL" id="QPJW01000006">
    <property type="protein sequence ID" value="RCX18482.1"/>
    <property type="molecule type" value="Genomic_DNA"/>
</dbReference>
<gene>
    <name evidence="1" type="ORF">DFP94_10614</name>
</gene>
<dbReference type="Proteomes" id="UP000253090">
    <property type="component" value="Unassembled WGS sequence"/>
</dbReference>
<dbReference type="AlphaFoldDB" id="A0A369BAD0"/>
<dbReference type="InterPro" id="IPR023198">
    <property type="entry name" value="PGP-like_dom2"/>
</dbReference>
<accession>A0A369BAD0</accession>
<dbReference type="NCBIfam" id="TIGR01509">
    <property type="entry name" value="HAD-SF-IA-v3"/>
    <property type="match status" value="1"/>
</dbReference>
<dbReference type="Gene3D" id="3.40.50.1000">
    <property type="entry name" value="HAD superfamily/HAD-like"/>
    <property type="match status" value="1"/>
</dbReference>
<dbReference type="InterPro" id="IPR006439">
    <property type="entry name" value="HAD-SF_hydro_IA"/>
</dbReference>
<name>A0A369BAD0_9BACL</name>
<comment type="caution">
    <text evidence="1">The sequence shown here is derived from an EMBL/GenBank/DDBJ whole genome shotgun (WGS) entry which is preliminary data.</text>
</comment>
<protein>
    <submittedName>
        <fullName evidence="1">Pyrophosphatase PpaX</fullName>
    </submittedName>
</protein>
<dbReference type="InterPro" id="IPR041492">
    <property type="entry name" value="HAD_2"/>
</dbReference>
<dbReference type="GO" id="GO:0008967">
    <property type="term" value="F:phosphoglycolate phosphatase activity"/>
    <property type="evidence" value="ECO:0007669"/>
    <property type="project" value="TreeGrafter"/>
</dbReference>
<dbReference type="SFLD" id="SFLDS00003">
    <property type="entry name" value="Haloacid_Dehalogenase"/>
    <property type="match status" value="1"/>
</dbReference>
<dbReference type="GO" id="GO:0006281">
    <property type="term" value="P:DNA repair"/>
    <property type="evidence" value="ECO:0007669"/>
    <property type="project" value="TreeGrafter"/>
</dbReference>
<dbReference type="SFLD" id="SFLDG01129">
    <property type="entry name" value="C1.5:_HAD__Beta-PGM__Phosphata"/>
    <property type="match status" value="1"/>
</dbReference>
<dbReference type="FunFam" id="3.40.50.1000:FF:000022">
    <property type="entry name" value="Phosphoglycolate phosphatase"/>
    <property type="match status" value="1"/>
</dbReference>
<dbReference type="RefSeq" id="WP_114497359.1">
    <property type="nucleotide sequence ID" value="NZ_QPJW01000006.1"/>
</dbReference>
<dbReference type="NCBIfam" id="TIGR01549">
    <property type="entry name" value="HAD-SF-IA-v1"/>
    <property type="match status" value="1"/>
</dbReference>
<dbReference type="InterPro" id="IPR023214">
    <property type="entry name" value="HAD_sf"/>
</dbReference>
<organism evidence="1 2">
    <name type="scientific">Fontibacillus phaseoli</name>
    <dbReference type="NCBI Taxonomy" id="1416533"/>
    <lineage>
        <taxon>Bacteria</taxon>
        <taxon>Bacillati</taxon>
        <taxon>Bacillota</taxon>
        <taxon>Bacilli</taxon>
        <taxon>Bacillales</taxon>
        <taxon>Paenibacillaceae</taxon>
        <taxon>Fontibacillus</taxon>
    </lineage>
</organism>
<keyword evidence="2" id="KW-1185">Reference proteome</keyword>
<dbReference type="PANTHER" id="PTHR43434:SF26">
    <property type="entry name" value="PYROPHOSPHATASE PPAX"/>
    <property type="match status" value="1"/>
</dbReference>
<dbReference type="Pfam" id="PF13419">
    <property type="entry name" value="HAD_2"/>
    <property type="match status" value="1"/>
</dbReference>